<dbReference type="PROSITE" id="PS50056">
    <property type="entry name" value="TYR_PHOSPHATASE_2"/>
    <property type="match status" value="1"/>
</dbReference>
<sequence length="471" mass="52063">MVWEIPGDDAPPVWNPSEHVPSYSSPNALTVTISPGVERTGNLWLKRFASDHSNFRKLVLAIVGESGLKGSVGDLADALPYSVYALESVQSEDLLGTIHFLRSKGWEVQGIIATGGVSNCLVGKAIKEHPVRFLATVGSNTPLKAPSTPLFHHAFPRTSSPKELSDWLLENEHSMTAWWTQYGTGRVLDVEGVQNFRHVGGYPTREGRVTRVGRLWRSGHPGGITESGVQTVLKHGIRTVFDLRSVGECAKYGTGEDLFAKHGIKRVYAPAYLDDDYSPMAMGMRFSLYSSGTEGFGYVYSQVAMKIVSAVRAMCDHILNNGTPFVLHCTAGKDRAGMTAAVFLAWAAGVDVDVVARDYGASQDIRKLSEEDRQRLAKEHDLTPDQVTNLNSTDPKGMHLAFTRLRRSLLGRHSTPSGEAPDPLETVEPDFLQFRKKYFQELVGLSSEQVLQVRDWLTEERSLVRDGHWKL</sequence>
<protein>
    <recommendedName>
        <fullName evidence="1">Tyrosine specific protein phosphatases domain-containing protein</fullName>
    </recommendedName>
</protein>
<gene>
    <name evidence="2" type="ORF">M427DRAFT_133745</name>
</gene>
<dbReference type="AlphaFoldDB" id="A0A139AK80"/>
<accession>A0A139AK80</accession>
<keyword evidence="3" id="KW-1185">Reference proteome</keyword>
<name>A0A139AK80_GONPJ</name>
<dbReference type="SUPFAM" id="SSF52799">
    <property type="entry name" value="(Phosphotyrosine protein) phosphatases II"/>
    <property type="match status" value="1"/>
</dbReference>
<dbReference type="OrthoDB" id="9988524at2759"/>
<dbReference type="Gene3D" id="3.90.190.10">
    <property type="entry name" value="Protein tyrosine phosphatase superfamily"/>
    <property type="match status" value="1"/>
</dbReference>
<evidence type="ECO:0000313" key="3">
    <source>
        <dbReference type="Proteomes" id="UP000070544"/>
    </source>
</evidence>
<feature type="domain" description="Tyrosine specific protein phosphatases" evidence="1">
    <location>
        <begin position="305"/>
        <end position="352"/>
    </location>
</feature>
<dbReference type="Proteomes" id="UP000070544">
    <property type="component" value="Unassembled WGS sequence"/>
</dbReference>
<dbReference type="Pfam" id="PF13350">
    <property type="entry name" value="Y_phosphatase3"/>
    <property type="match status" value="1"/>
</dbReference>
<reference evidence="2 3" key="1">
    <citation type="journal article" date="2015" name="Genome Biol. Evol.">
        <title>Phylogenomic analyses indicate that early fungi evolved digesting cell walls of algal ancestors of land plants.</title>
        <authorList>
            <person name="Chang Y."/>
            <person name="Wang S."/>
            <person name="Sekimoto S."/>
            <person name="Aerts A.L."/>
            <person name="Choi C."/>
            <person name="Clum A."/>
            <person name="LaButti K.M."/>
            <person name="Lindquist E.A."/>
            <person name="Yee Ngan C."/>
            <person name="Ohm R.A."/>
            <person name="Salamov A.A."/>
            <person name="Grigoriev I.V."/>
            <person name="Spatafora J.W."/>
            <person name="Berbee M.L."/>
        </authorList>
    </citation>
    <scope>NUCLEOTIDE SEQUENCE [LARGE SCALE GENOMIC DNA]</scope>
    <source>
        <strain evidence="2 3">JEL478</strain>
    </source>
</reference>
<dbReference type="GO" id="GO:0004721">
    <property type="term" value="F:phosphoprotein phosphatase activity"/>
    <property type="evidence" value="ECO:0007669"/>
    <property type="project" value="InterPro"/>
</dbReference>
<proteinExistence type="predicted"/>
<evidence type="ECO:0000259" key="1">
    <source>
        <dbReference type="PROSITE" id="PS50056"/>
    </source>
</evidence>
<dbReference type="InterPro" id="IPR026893">
    <property type="entry name" value="Tyr/Ser_Pase_IphP-type"/>
</dbReference>
<evidence type="ECO:0000313" key="2">
    <source>
        <dbReference type="EMBL" id="KXS16954.1"/>
    </source>
</evidence>
<dbReference type="InterPro" id="IPR029021">
    <property type="entry name" value="Prot-tyrosine_phosphatase-like"/>
</dbReference>
<dbReference type="InterPro" id="IPR000387">
    <property type="entry name" value="Tyr_Pase_dom"/>
</dbReference>
<organism evidence="2 3">
    <name type="scientific">Gonapodya prolifera (strain JEL478)</name>
    <name type="common">Monoblepharis prolifera</name>
    <dbReference type="NCBI Taxonomy" id="1344416"/>
    <lineage>
        <taxon>Eukaryota</taxon>
        <taxon>Fungi</taxon>
        <taxon>Fungi incertae sedis</taxon>
        <taxon>Chytridiomycota</taxon>
        <taxon>Chytridiomycota incertae sedis</taxon>
        <taxon>Monoblepharidomycetes</taxon>
        <taxon>Monoblepharidales</taxon>
        <taxon>Gonapodyaceae</taxon>
        <taxon>Gonapodya</taxon>
    </lineage>
</organism>
<dbReference type="EMBL" id="KQ965749">
    <property type="protein sequence ID" value="KXS16954.1"/>
    <property type="molecule type" value="Genomic_DNA"/>
</dbReference>